<protein>
    <submittedName>
        <fullName evidence="1">Uncharacterized protein</fullName>
    </submittedName>
</protein>
<sequence length="86" mass="9686">NGRIVGAQLVAKKYGSQFAWQLYRAVLEGANREQFLEQFNWPRMKLTEALVDVTKSTIIVESADEGKALTLADTASRKKINQQSEE</sequence>
<comment type="caution">
    <text evidence="1">The sequence shown here is derived from an EMBL/GenBank/DDBJ whole genome shotgun (WGS) entry which is preliminary data.</text>
</comment>
<dbReference type="EMBL" id="BARW01017824">
    <property type="protein sequence ID" value="GAI91806.1"/>
    <property type="molecule type" value="Genomic_DNA"/>
</dbReference>
<name>X1TKB5_9ZZZZ</name>
<dbReference type="AlphaFoldDB" id="X1TKB5"/>
<evidence type="ECO:0000313" key="1">
    <source>
        <dbReference type="EMBL" id="GAI91806.1"/>
    </source>
</evidence>
<reference evidence="1" key="1">
    <citation type="journal article" date="2014" name="Front. Microbiol.">
        <title>High frequency of phylogenetically diverse reductive dehalogenase-homologous genes in deep subseafloor sedimentary metagenomes.</title>
        <authorList>
            <person name="Kawai M."/>
            <person name="Futagami T."/>
            <person name="Toyoda A."/>
            <person name="Takaki Y."/>
            <person name="Nishi S."/>
            <person name="Hori S."/>
            <person name="Arai W."/>
            <person name="Tsubouchi T."/>
            <person name="Morono Y."/>
            <person name="Uchiyama I."/>
            <person name="Ito T."/>
            <person name="Fujiyama A."/>
            <person name="Inagaki F."/>
            <person name="Takami H."/>
        </authorList>
    </citation>
    <scope>NUCLEOTIDE SEQUENCE</scope>
    <source>
        <strain evidence="1">Expedition CK06-06</strain>
    </source>
</reference>
<organism evidence="1">
    <name type="scientific">marine sediment metagenome</name>
    <dbReference type="NCBI Taxonomy" id="412755"/>
    <lineage>
        <taxon>unclassified sequences</taxon>
        <taxon>metagenomes</taxon>
        <taxon>ecological metagenomes</taxon>
    </lineage>
</organism>
<gene>
    <name evidence="1" type="ORF">S12H4_30680</name>
</gene>
<accession>X1TKB5</accession>
<feature type="non-terminal residue" evidence="1">
    <location>
        <position position="1"/>
    </location>
</feature>
<proteinExistence type="predicted"/>